<proteinExistence type="inferred from homology"/>
<accession>V9TT37</accession>
<dbReference type="PRINTS" id="PR00987">
    <property type="entry name" value="TRNASYNTHGLU"/>
</dbReference>
<reference evidence="10 11" key="1">
    <citation type="journal article" date="2013" name="PLoS ONE">
        <title>Bacterial endosymbiosis in a chordate host: long-term co-evolution and conservation of secondary metabolism.</title>
        <authorList>
            <person name="Kwan J.C."/>
            <person name="Schmidt E.W."/>
        </authorList>
    </citation>
    <scope>NUCLEOTIDE SEQUENCE [LARGE SCALE GENOMIC DNA]</scope>
    <source>
        <strain evidence="11">faulkneri L5</strain>
    </source>
</reference>
<dbReference type="eggNOG" id="COG0008">
    <property type="taxonomic scope" value="Bacteria"/>
</dbReference>
<evidence type="ECO:0000313" key="10">
    <source>
        <dbReference type="EMBL" id="AHC73312.1"/>
    </source>
</evidence>
<dbReference type="PROSITE" id="PS00178">
    <property type="entry name" value="AA_TRNA_LIGASE_I"/>
    <property type="match status" value="1"/>
</dbReference>
<evidence type="ECO:0000256" key="7">
    <source>
        <dbReference type="ARBA" id="ARBA00023146"/>
    </source>
</evidence>
<dbReference type="EMBL" id="CP006745">
    <property type="protein sequence ID" value="AHC73312.1"/>
    <property type="molecule type" value="Genomic_DNA"/>
</dbReference>
<dbReference type="InterPro" id="IPR014729">
    <property type="entry name" value="Rossmann-like_a/b/a_fold"/>
</dbReference>
<dbReference type="GO" id="GO:0000049">
    <property type="term" value="F:tRNA binding"/>
    <property type="evidence" value="ECO:0007669"/>
    <property type="project" value="InterPro"/>
</dbReference>
<gene>
    <name evidence="10" type="primary">gltX</name>
    <name evidence="10" type="ORF">P856_65</name>
</gene>
<evidence type="ECO:0000256" key="1">
    <source>
        <dbReference type="ARBA" id="ARBA00007894"/>
    </source>
</evidence>
<dbReference type="OrthoDB" id="9807503at2"/>
<keyword evidence="11" id="KW-1185">Reference proteome</keyword>
<dbReference type="PANTHER" id="PTHR43311">
    <property type="entry name" value="GLUTAMATE--TRNA LIGASE"/>
    <property type="match status" value="1"/>
</dbReference>
<dbReference type="InterPro" id="IPR008925">
    <property type="entry name" value="aa_tRNA-synth_I_cd-bd_sf"/>
</dbReference>
<keyword evidence="2" id="KW-0963">Cytoplasm</keyword>
<dbReference type="HOGENOM" id="CLU_015768_6_1_5"/>
<evidence type="ECO:0000256" key="3">
    <source>
        <dbReference type="ARBA" id="ARBA00022598"/>
    </source>
</evidence>
<dbReference type="InterPro" id="IPR020751">
    <property type="entry name" value="aa-tRNA-synth_I_codon-bd_sub2"/>
</dbReference>
<evidence type="ECO:0000256" key="4">
    <source>
        <dbReference type="ARBA" id="ARBA00022741"/>
    </source>
</evidence>
<dbReference type="RefSeq" id="WP_025300199.1">
    <property type="nucleotide sequence ID" value="NZ_CP006745.1"/>
</dbReference>
<dbReference type="KEGG" id="efk:P856_65"/>
<name>V9TT37_9PROT</name>
<dbReference type="InterPro" id="IPR049940">
    <property type="entry name" value="GluQ/Sye"/>
</dbReference>
<evidence type="ECO:0000259" key="9">
    <source>
        <dbReference type="Pfam" id="PF00749"/>
    </source>
</evidence>
<protein>
    <submittedName>
        <fullName evidence="10">Glutamyl-tRNA synthetase</fullName>
    </submittedName>
</protein>
<dbReference type="InterPro" id="IPR000924">
    <property type="entry name" value="Glu/Gln-tRNA-synth"/>
</dbReference>
<dbReference type="GO" id="GO:0006424">
    <property type="term" value="P:glutamyl-tRNA aminoacylation"/>
    <property type="evidence" value="ECO:0007669"/>
    <property type="project" value="TreeGrafter"/>
</dbReference>
<dbReference type="InterPro" id="IPR020058">
    <property type="entry name" value="Glu/Gln-tRNA-synth_Ib_cat-dom"/>
</dbReference>
<keyword evidence="4 8" id="KW-0547">Nucleotide-binding</keyword>
<feature type="domain" description="Glutamyl/glutaminyl-tRNA synthetase class Ib catalytic" evidence="9">
    <location>
        <begin position="3"/>
        <end position="306"/>
    </location>
</feature>
<dbReference type="InterPro" id="IPR001412">
    <property type="entry name" value="aa-tRNA-synth_I_CS"/>
</dbReference>
<dbReference type="PATRIC" id="fig|1401328.3.peg.63"/>
<dbReference type="Proteomes" id="UP000018700">
    <property type="component" value="Chromosome"/>
</dbReference>
<comment type="similarity">
    <text evidence="1">Belongs to the class-I aminoacyl-tRNA synthetase family. Glutamate--tRNA ligase type 1 subfamily.</text>
</comment>
<dbReference type="GO" id="GO:0005524">
    <property type="term" value="F:ATP binding"/>
    <property type="evidence" value="ECO:0007669"/>
    <property type="project" value="UniProtKB-KW"/>
</dbReference>
<dbReference type="Gene3D" id="1.10.10.350">
    <property type="match status" value="1"/>
</dbReference>
<organism evidence="10 11">
    <name type="scientific">Candidatus Endolissoclinum faulkneri L5</name>
    <dbReference type="NCBI Taxonomy" id="1401328"/>
    <lineage>
        <taxon>Bacteria</taxon>
        <taxon>Pseudomonadati</taxon>
        <taxon>Pseudomonadota</taxon>
        <taxon>Alphaproteobacteria</taxon>
        <taxon>Rhodospirillales</taxon>
        <taxon>Rhodospirillaceae</taxon>
        <taxon>Candidatus Endolissoclinum</taxon>
    </lineage>
</organism>
<dbReference type="STRING" id="1401328.P856_65"/>
<evidence type="ECO:0000313" key="11">
    <source>
        <dbReference type="Proteomes" id="UP000018700"/>
    </source>
</evidence>
<dbReference type="PANTHER" id="PTHR43311:SF2">
    <property type="entry name" value="GLUTAMATE--TRNA LIGASE, MITOCHONDRIAL-RELATED"/>
    <property type="match status" value="1"/>
</dbReference>
<dbReference type="Pfam" id="PF00749">
    <property type="entry name" value="tRNA-synt_1c"/>
    <property type="match status" value="1"/>
</dbReference>
<keyword evidence="5 8" id="KW-0067">ATP-binding</keyword>
<keyword evidence="3 8" id="KW-0436">Ligase</keyword>
<dbReference type="Gene3D" id="3.40.50.620">
    <property type="entry name" value="HUPs"/>
    <property type="match status" value="1"/>
</dbReference>
<dbReference type="SUPFAM" id="SSF52374">
    <property type="entry name" value="Nucleotidylyl transferase"/>
    <property type="match status" value="1"/>
</dbReference>
<evidence type="ECO:0000256" key="8">
    <source>
        <dbReference type="RuleBase" id="RU363037"/>
    </source>
</evidence>
<dbReference type="SUPFAM" id="SSF48163">
    <property type="entry name" value="An anticodon-binding domain of class I aminoacyl-tRNA synthetases"/>
    <property type="match status" value="1"/>
</dbReference>
<keyword evidence="6 8" id="KW-0648">Protein biosynthesis</keyword>
<evidence type="ECO:0000256" key="6">
    <source>
        <dbReference type="ARBA" id="ARBA00022917"/>
    </source>
</evidence>
<dbReference type="AlphaFoldDB" id="V9TT37"/>
<sequence>MAVFVRFAPSPTGLLHVGNTRQALINWLFARAHGGNFMLRSDDTDAKRSTVEFAEKIKRDLNWLGITWDVFSRQSDRLKRYAAEAERLKQMGWLYPCYESAEELALKRKKQLSAGKPPIYDRSALSLSYDEKAAKKTKGILPYWRFKLNHKIVTWNDIILGKSERDMALQSDPIMIRTDGSPAYFMASVVDDIDFSILYIIRGEDHVTNSATQIQIFHALGAQPPMLGHTSLIVGADGSSLSKRLGSISLEELRETHKLEAMAINSLLSGLGTNKIVPANTLGQIVENFDITRYSRANPHFILDNLIQINKKILQETSYSDVADRLLDLEVNGGARFWNAVRGNITRLSEVKEWWLLLNTPIKPIIAAEDSAFCITAADLLPAEEPNAKTWDLWITAIKLKTARNGKSLFMTLRKALTAKDYGPQLKDILPMMNRKKIIARLHGEIA</sequence>
<evidence type="ECO:0000256" key="2">
    <source>
        <dbReference type="ARBA" id="ARBA00022490"/>
    </source>
</evidence>
<evidence type="ECO:0000256" key="5">
    <source>
        <dbReference type="ARBA" id="ARBA00022840"/>
    </source>
</evidence>
<keyword evidence="7 8" id="KW-0030">Aminoacyl-tRNA synthetase</keyword>
<dbReference type="GO" id="GO:0004818">
    <property type="term" value="F:glutamate-tRNA ligase activity"/>
    <property type="evidence" value="ECO:0007669"/>
    <property type="project" value="TreeGrafter"/>
</dbReference>